<evidence type="ECO:0000256" key="5">
    <source>
        <dbReference type="ARBA" id="ARBA00022989"/>
    </source>
</evidence>
<dbReference type="GO" id="GO:0015416">
    <property type="term" value="F:ABC-type phosphonate transporter activity"/>
    <property type="evidence" value="ECO:0007669"/>
    <property type="project" value="InterPro"/>
</dbReference>
<dbReference type="Proteomes" id="UP000186400">
    <property type="component" value="Unassembled WGS sequence"/>
</dbReference>
<comment type="similarity">
    <text evidence="7">Belongs to the binding-protein-dependent transport system permease family.</text>
</comment>
<dbReference type="OrthoDB" id="8557224at2"/>
<dbReference type="Gene3D" id="1.10.3720.10">
    <property type="entry name" value="MetI-like"/>
    <property type="match status" value="1"/>
</dbReference>
<feature type="transmembrane region" description="Helical" evidence="7">
    <location>
        <begin position="111"/>
        <end position="138"/>
    </location>
</feature>
<comment type="subcellular location">
    <subcellularLocation>
        <location evidence="1 7">Cell membrane</location>
        <topology evidence="1 7">Multi-pass membrane protein</topology>
    </subcellularLocation>
</comment>
<dbReference type="STRING" id="159291.SAMN05920897_1315"/>
<organism evidence="9 10">
    <name type="scientific">Alkalispirochaeta americana</name>
    <dbReference type="NCBI Taxonomy" id="159291"/>
    <lineage>
        <taxon>Bacteria</taxon>
        <taxon>Pseudomonadati</taxon>
        <taxon>Spirochaetota</taxon>
        <taxon>Spirochaetia</taxon>
        <taxon>Spirochaetales</taxon>
        <taxon>Spirochaetaceae</taxon>
        <taxon>Alkalispirochaeta</taxon>
    </lineage>
</organism>
<evidence type="ECO:0000256" key="7">
    <source>
        <dbReference type="RuleBase" id="RU363032"/>
    </source>
</evidence>
<evidence type="ECO:0000259" key="8">
    <source>
        <dbReference type="PROSITE" id="PS50928"/>
    </source>
</evidence>
<dbReference type="Pfam" id="PF00528">
    <property type="entry name" value="BPD_transp_1"/>
    <property type="match status" value="1"/>
</dbReference>
<dbReference type="GO" id="GO:0005886">
    <property type="term" value="C:plasma membrane"/>
    <property type="evidence" value="ECO:0007669"/>
    <property type="project" value="UniProtKB-SubCell"/>
</dbReference>
<dbReference type="InterPro" id="IPR005769">
    <property type="entry name" value="PhnE/PtxC"/>
</dbReference>
<proteinExistence type="inferred from homology"/>
<keyword evidence="3" id="KW-1003">Cell membrane</keyword>
<protein>
    <submittedName>
        <fullName evidence="9">Phosphonate transport system permease protein</fullName>
    </submittedName>
</protein>
<keyword evidence="10" id="KW-1185">Reference proteome</keyword>
<feature type="transmembrane region" description="Helical" evidence="7">
    <location>
        <begin position="242"/>
        <end position="260"/>
    </location>
</feature>
<keyword evidence="4 7" id="KW-0812">Transmembrane</keyword>
<evidence type="ECO:0000256" key="4">
    <source>
        <dbReference type="ARBA" id="ARBA00022692"/>
    </source>
</evidence>
<keyword evidence="5 7" id="KW-1133">Transmembrane helix</keyword>
<dbReference type="EMBL" id="FTMS01000031">
    <property type="protein sequence ID" value="SIR05800.1"/>
    <property type="molecule type" value="Genomic_DNA"/>
</dbReference>
<evidence type="ECO:0000256" key="6">
    <source>
        <dbReference type="ARBA" id="ARBA00023136"/>
    </source>
</evidence>
<dbReference type="InterPro" id="IPR035906">
    <property type="entry name" value="MetI-like_sf"/>
</dbReference>
<feature type="transmembrane region" description="Helical" evidence="7">
    <location>
        <begin position="83"/>
        <end position="105"/>
    </location>
</feature>
<reference evidence="10" key="1">
    <citation type="submission" date="2017-01" db="EMBL/GenBank/DDBJ databases">
        <authorList>
            <person name="Varghese N."/>
            <person name="Submissions S."/>
        </authorList>
    </citation>
    <scope>NUCLEOTIDE SEQUENCE [LARGE SCALE GENOMIC DNA]</scope>
    <source>
        <strain evidence="10">ASpG1</strain>
    </source>
</reference>
<feature type="domain" description="ABC transmembrane type-1" evidence="8">
    <location>
        <begin position="79"/>
        <end position="259"/>
    </location>
</feature>
<keyword evidence="2 7" id="KW-0813">Transport</keyword>
<gene>
    <name evidence="9" type="ORF">SAMN05920897_1315</name>
</gene>
<dbReference type="AlphaFoldDB" id="A0A1N6XTY6"/>
<sequence>MQAANAVAQQTWSKPSLIKSPVLRWMILVALVLYVVAAVNSFQIDGQRIIAGLDRGKTMLLAFLRPNFAARQHHIINGITESITMTIVATSVGVLLAVPITLGAAKNISPIPVYILCRCLLGIFRSLHVVILAILFVIMFGFGPFAGVLTLVVNSIGFVGKLLAEDIENIDGEALEAIRATGASWSQMVLFGVWPQISTRFIGLSIYRADQSFRQSTVIGLVGAGGIGGVLETAMGRYDYNTAGGILLIIIVLVIMGEYASSAIRRRLI</sequence>
<evidence type="ECO:0000256" key="3">
    <source>
        <dbReference type="ARBA" id="ARBA00022475"/>
    </source>
</evidence>
<dbReference type="PANTHER" id="PTHR30043">
    <property type="entry name" value="PHOSPHONATES TRANSPORT SYSTEM PERMEASE PROTEIN"/>
    <property type="match status" value="1"/>
</dbReference>
<name>A0A1N6XTY6_9SPIO</name>
<evidence type="ECO:0000313" key="9">
    <source>
        <dbReference type="EMBL" id="SIR05800.1"/>
    </source>
</evidence>
<dbReference type="PROSITE" id="PS50928">
    <property type="entry name" value="ABC_TM1"/>
    <property type="match status" value="1"/>
</dbReference>
<evidence type="ECO:0000313" key="10">
    <source>
        <dbReference type="Proteomes" id="UP000186400"/>
    </source>
</evidence>
<dbReference type="PANTHER" id="PTHR30043:SF1">
    <property type="entry name" value="ABC TRANSPORT SYSTEM PERMEASE PROTEIN P69"/>
    <property type="match status" value="1"/>
</dbReference>
<dbReference type="RefSeq" id="WP_076489946.1">
    <property type="nucleotide sequence ID" value="NZ_FTMS01000031.1"/>
</dbReference>
<accession>A0A1N6XTY6</accession>
<dbReference type="CDD" id="cd06261">
    <property type="entry name" value="TM_PBP2"/>
    <property type="match status" value="1"/>
</dbReference>
<keyword evidence="6 7" id="KW-0472">Membrane</keyword>
<dbReference type="NCBIfam" id="TIGR01097">
    <property type="entry name" value="PhnE"/>
    <property type="match status" value="1"/>
</dbReference>
<dbReference type="InterPro" id="IPR000515">
    <property type="entry name" value="MetI-like"/>
</dbReference>
<evidence type="ECO:0000256" key="2">
    <source>
        <dbReference type="ARBA" id="ARBA00022448"/>
    </source>
</evidence>
<feature type="transmembrane region" description="Helical" evidence="7">
    <location>
        <begin position="22"/>
        <end position="42"/>
    </location>
</feature>
<evidence type="ECO:0000256" key="1">
    <source>
        <dbReference type="ARBA" id="ARBA00004651"/>
    </source>
</evidence>
<dbReference type="SUPFAM" id="SSF161098">
    <property type="entry name" value="MetI-like"/>
    <property type="match status" value="1"/>
</dbReference>